<dbReference type="AlphaFoldDB" id="A0A166G2E4"/>
<reference evidence="3" key="1">
    <citation type="journal article" date="2016" name="Nat. Genet.">
        <title>A high-quality carrot genome assembly provides new insights into carotenoid accumulation and asterid genome evolution.</title>
        <authorList>
            <person name="Iorizzo M."/>
            <person name="Ellison S."/>
            <person name="Senalik D."/>
            <person name="Zeng P."/>
            <person name="Satapoomin P."/>
            <person name="Huang J."/>
            <person name="Bowman M."/>
            <person name="Iovene M."/>
            <person name="Sanseverino W."/>
            <person name="Cavagnaro P."/>
            <person name="Yildiz M."/>
            <person name="Macko-Podgorni A."/>
            <person name="Moranska E."/>
            <person name="Grzebelus E."/>
            <person name="Grzebelus D."/>
            <person name="Ashrafi H."/>
            <person name="Zheng Z."/>
            <person name="Cheng S."/>
            <person name="Spooner D."/>
            <person name="Van Deynze A."/>
            <person name="Simon P."/>
        </authorList>
    </citation>
    <scope>NUCLEOTIDE SEQUENCE [LARGE SCALE GENOMIC DNA]</scope>
    <source>
        <tissue evidence="3">Leaf</tissue>
    </source>
</reference>
<dbReference type="OrthoDB" id="5348404at2759"/>
<dbReference type="Pfam" id="PF02037">
    <property type="entry name" value="SAP"/>
    <property type="match status" value="1"/>
</dbReference>
<dbReference type="STRING" id="79200.A0A166G2E4"/>
<dbReference type="PROSITE" id="PS50800">
    <property type="entry name" value="SAP"/>
    <property type="match status" value="1"/>
</dbReference>
<dbReference type="SMART" id="SM00513">
    <property type="entry name" value="SAP"/>
    <property type="match status" value="1"/>
</dbReference>
<feature type="region of interest" description="Disordered" evidence="1">
    <location>
        <begin position="330"/>
        <end position="365"/>
    </location>
</feature>
<keyword evidence="5" id="KW-1185">Reference proteome</keyword>
<feature type="domain" description="SAP" evidence="2">
    <location>
        <begin position="12"/>
        <end position="46"/>
    </location>
</feature>
<feature type="region of interest" description="Disordered" evidence="1">
    <location>
        <begin position="626"/>
        <end position="705"/>
    </location>
</feature>
<reference evidence="4" key="2">
    <citation type="submission" date="2022-03" db="EMBL/GenBank/DDBJ databases">
        <title>Draft title - Genomic analysis of global carrot germplasm unveils the trajectory of domestication and the origin of high carotenoid orange carrot.</title>
        <authorList>
            <person name="Iorizzo M."/>
            <person name="Ellison S."/>
            <person name="Senalik D."/>
            <person name="Macko-Podgorni A."/>
            <person name="Grzebelus D."/>
            <person name="Bostan H."/>
            <person name="Rolling W."/>
            <person name="Curaba J."/>
            <person name="Simon P."/>
        </authorList>
    </citation>
    <scope>NUCLEOTIDE SEQUENCE</scope>
    <source>
        <tissue evidence="4">Leaf</tissue>
    </source>
</reference>
<dbReference type="EMBL" id="LNRQ01000001">
    <property type="protein sequence ID" value="KZN08465.1"/>
    <property type="molecule type" value="Genomic_DNA"/>
</dbReference>
<dbReference type="PANTHER" id="PTHR47031:SF3">
    <property type="entry name" value="SAP DOMAIN-CONTAINING PROTEIN"/>
    <property type="match status" value="1"/>
</dbReference>
<dbReference type="CDD" id="cd12432">
    <property type="entry name" value="RRM_ACINU"/>
    <property type="match status" value="1"/>
</dbReference>
<dbReference type="EMBL" id="CP093343">
    <property type="protein sequence ID" value="WOG81820.1"/>
    <property type="molecule type" value="Genomic_DNA"/>
</dbReference>
<sequence>MSSYPVLYDKPIDQWKVTELKEELKRRRLTTKGLKDDLIRRLDESLQMEIEIANKSAGKGLAFHPEPVQYQDASVVAGADEKSSAIFNKSGKDTELNSNVTEPNVDVNMGLMAQEPVVEVDTLEPVTIAETAMESIVQETTLDMTVQVTTVETKLKSGGHELQNNGAQSQSEALDIQMQDEKLDPSHELAKLSSSDLETQVFEVNKVKSDSISTDNVPVNEKIEDLNIQPQNEESNPHQEEANPNSFALETQVYEVSKVTSDSISTDNISINEKLELKDNIIAADVKLEFDVKHIRQEPSSGHVGLDDGGLQPMDVKGPQENEVKFEVTGTNADDSNLEKKNHSGDVEFSKTSHLDRSSGDNSIEDGILESKQTESISLFVESSDKIERREVTVAREQVPVVTMVDDTRTDGKTEQKNVPDVASTKRKPHDQGTVGNFDTAKKQRRWNNEGLKVLEPNNDNASPSITPRGTFQSNAKHTILRPDPMASVETPKERVVPPSSRSPTSALRIDRFLRPFTLKAVQELLGKTGTVTKFWMDHIKTHCYVNFSSIEEAIETRNAVYNLQWPANGGRLLVAEFVEPQEVQMRIEAPHSPAASVNTVPILPAVPTPMQSQPYPRVQVLRKAPPPLPVLPRPPPTVSNPLAGRERGLHPPPPTVSNSPAARERALPPPPPPPVSNPSAAREQDLSPPPLPERVMVPEKVDPPVVTLDDLFRKTRATPRIYYLPLSDEQVKAKENAHGKPSSSRD</sequence>
<evidence type="ECO:0000256" key="1">
    <source>
        <dbReference type="SAM" id="MobiDB-lite"/>
    </source>
</evidence>
<dbReference type="InterPro" id="IPR036361">
    <property type="entry name" value="SAP_dom_sf"/>
</dbReference>
<feature type="region of interest" description="Disordered" evidence="1">
    <location>
        <begin position="410"/>
        <end position="437"/>
    </location>
</feature>
<dbReference type="SUPFAM" id="SSF68906">
    <property type="entry name" value="SAP domain"/>
    <property type="match status" value="1"/>
</dbReference>
<name>A0A166G2E4_DAUCS</name>
<evidence type="ECO:0000259" key="2">
    <source>
        <dbReference type="PROSITE" id="PS50800"/>
    </source>
</evidence>
<evidence type="ECO:0000313" key="4">
    <source>
        <dbReference type="EMBL" id="WOG81820.1"/>
    </source>
</evidence>
<dbReference type="Pfam" id="PF16294">
    <property type="entry name" value="RSB_motif"/>
    <property type="match status" value="1"/>
</dbReference>
<dbReference type="Gramene" id="KZN08465">
    <property type="protein sequence ID" value="KZN08465"/>
    <property type="gene ID" value="DCAR_001011"/>
</dbReference>
<dbReference type="GO" id="GO:0003676">
    <property type="term" value="F:nucleic acid binding"/>
    <property type="evidence" value="ECO:0007669"/>
    <property type="project" value="InterPro"/>
</dbReference>
<feature type="compositionally biased region" description="Basic and acidic residues" evidence="1">
    <location>
        <begin position="337"/>
        <end position="359"/>
    </location>
</feature>
<proteinExistence type="predicted"/>
<dbReference type="InterPro" id="IPR035979">
    <property type="entry name" value="RBD_domain_sf"/>
</dbReference>
<dbReference type="InterPro" id="IPR032552">
    <property type="entry name" value="RSB_motif"/>
</dbReference>
<dbReference type="Proteomes" id="UP000077755">
    <property type="component" value="Chromosome 1"/>
</dbReference>
<evidence type="ECO:0000313" key="5">
    <source>
        <dbReference type="Proteomes" id="UP000077755"/>
    </source>
</evidence>
<feature type="compositionally biased region" description="Pro residues" evidence="1">
    <location>
        <begin position="626"/>
        <end position="639"/>
    </location>
</feature>
<gene>
    <name evidence="3" type="ORF">DCAR_001011</name>
    <name evidence="4" type="ORF">DCAR_0100971</name>
</gene>
<dbReference type="InterPro" id="IPR003034">
    <property type="entry name" value="SAP_dom"/>
</dbReference>
<dbReference type="PANTHER" id="PTHR47031">
    <property type="entry name" value="SAP DNA-BINDING DOMAIN-CONTAINING PROTEIN"/>
    <property type="match status" value="1"/>
</dbReference>
<dbReference type="Gene3D" id="1.10.720.30">
    <property type="entry name" value="SAP domain"/>
    <property type="match status" value="1"/>
</dbReference>
<dbReference type="OMA" id="ESNEANC"/>
<evidence type="ECO:0000313" key="3">
    <source>
        <dbReference type="EMBL" id="KZN08465.1"/>
    </source>
</evidence>
<protein>
    <recommendedName>
        <fullName evidence="2">SAP domain-containing protein</fullName>
    </recommendedName>
</protein>
<dbReference type="SUPFAM" id="SSF54928">
    <property type="entry name" value="RNA-binding domain, RBD"/>
    <property type="match status" value="1"/>
</dbReference>
<accession>A0A166G2E4</accession>
<organism evidence="3">
    <name type="scientific">Daucus carota subsp. sativus</name>
    <name type="common">Carrot</name>
    <dbReference type="NCBI Taxonomy" id="79200"/>
    <lineage>
        <taxon>Eukaryota</taxon>
        <taxon>Viridiplantae</taxon>
        <taxon>Streptophyta</taxon>
        <taxon>Embryophyta</taxon>
        <taxon>Tracheophyta</taxon>
        <taxon>Spermatophyta</taxon>
        <taxon>Magnoliopsida</taxon>
        <taxon>eudicotyledons</taxon>
        <taxon>Gunneridae</taxon>
        <taxon>Pentapetalae</taxon>
        <taxon>asterids</taxon>
        <taxon>campanulids</taxon>
        <taxon>Apiales</taxon>
        <taxon>Apiaceae</taxon>
        <taxon>Apioideae</taxon>
        <taxon>Scandiceae</taxon>
        <taxon>Daucinae</taxon>
        <taxon>Daucus</taxon>
        <taxon>Daucus sect. Daucus</taxon>
    </lineage>
</organism>
<feature type="compositionally biased region" description="Pro residues" evidence="1">
    <location>
        <begin position="668"/>
        <end position="677"/>
    </location>
</feature>
<dbReference type="InterPro" id="IPR034257">
    <property type="entry name" value="Acinus_RRM"/>
</dbReference>